<evidence type="ECO:0000313" key="3">
    <source>
        <dbReference type="Proteomes" id="UP000664417"/>
    </source>
</evidence>
<feature type="transmembrane region" description="Helical" evidence="1">
    <location>
        <begin position="31"/>
        <end position="55"/>
    </location>
</feature>
<proteinExistence type="predicted"/>
<dbReference type="EMBL" id="JAFREP010000014">
    <property type="protein sequence ID" value="MBO1319741.1"/>
    <property type="molecule type" value="Genomic_DNA"/>
</dbReference>
<keyword evidence="1" id="KW-1133">Transmembrane helix</keyword>
<feature type="transmembrane region" description="Helical" evidence="1">
    <location>
        <begin position="67"/>
        <end position="84"/>
    </location>
</feature>
<keyword evidence="3" id="KW-1185">Reference proteome</keyword>
<protein>
    <submittedName>
        <fullName evidence="2">Uncharacterized protein</fullName>
    </submittedName>
</protein>
<organism evidence="2 3">
    <name type="scientific">Acanthopleuribacter pedis</name>
    <dbReference type="NCBI Taxonomy" id="442870"/>
    <lineage>
        <taxon>Bacteria</taxon>
        <taxon>Pseudomonadati</taxon>
        <taxon>Acidobacteriota</taxon>
        <taxon>Holophagae</taxon>
        <taxon>Acanthopleuribacterales</taxon>
        <taxon>Acanthopleuribacteraceae</taxon>
        <taxon>Acanthopleuribacter</taxon>
    </lineage>
</organism>
<feature type="transmembrane region" description="Helical" evidence="1">
    <location>
        <begin position="96"/>
        <end position="117"/>
    </location>
</feature>
<name>A0A8J7Q7G7_9BACT</name>
<feature type="transmembrane region" description="Helical" evidence="1">
    <location>
        <begin position="156"/>
        <end position="179"/>
    </location>
</feature>
<feature type="transmembrane region" description="Helical" evidence="1">
    <location>
        <begin position="364"/>
        <end position="385"/>
    </location>
</feature>
<dbReference type="AlphaFoldDB" id="A0A8J7Q7G7"/>
<comment type="caution">
    <text evidence="2">The sequence shown here is derived from an EMBL/GenBank/DDBJ whole genome shotgun (WGS) entry which is preliminary data.</text>
</comment>
<feature type="transmembrane region" description="Helical" evidence="1">
    <location>
        <begin position="406"/>
        <end position="431"/>
    </location>
</feature>
<feature type="transmembrane region" description="Helical" evidence="1">
    <location>
        <begin position="212"/>
        <end position="231"/>
    </location>
</feature>
<feature type="transmembrane region" description="Helical" evidence="1">
    <location>
        <begin position="129"/>
        <end position="150"/>
    </location>
</feature>
<dbReference type="Proteomes" id="UP000664417">
    <property type="component" value="Unassembled WGS sequence"/>
</dbReference>
<reference evidence="2" key="1">
    <citation type="submission" date="2021-03" db="EMBL/GenBank/DDBJ databases">
        <authorList>
            <person name="Wang G."/>
        </authorList>
    </citation>
    <scope>NUCLEOTIDE SEQUENCE</scope>
    <source>
        <strain evidence="2">KCTC 12899</strain>
    </source>
</reference>
<evidence type="ECO:0000313" key="2">
    <source>
        <dbReference type="EMBL" id="MBO1319741.1"/>
    </source>
</evidence>
<keyword evidence="1" id="KW-0472">Membrane</keyword>
<gene>
    <name evidence="2" type="ORF">J3U88_14795</name>
</gene>
<sequence length="469" mass="50847">MLSGLEYFLGLRLLIALQAAGLDTKLLTAPLNALIALLVVPFVVQTGFALYRAGYQAWLKVVGHPRTVLYWLLVVVALGGIYWMTPFSFKRFALPAGFVSVAPFGMAAGGLVLDRCFSWFLHHPRRTLLLCLFAAAPVAFRFVTLLAFGWQERMSGLGSGVAVSVYYTPWALLVFAGLWHFREKIGASWVIYVIMVVVILVATPILARDYGAGLIFSIPVFLLFALPLVQYPKKLVSWLYASPFLGTLCLHLGMLLIPVLGFTNQGPGGRGDAMARAKQDKAFAEAVLEQRLLISDYNKLRVLGQLSPDKLNQIGTVKSERLGLVFANLQIYGARGALGTGFLNTERAPSLGAHVSDYVSSVHVLAPFGWLGSLAVLGLAVGLGFGPLIQFRKAGLGTFDSMRKAFGLVTVWTLACAALYMFSANIGLVMFTGKNVYLLAVDSNSDLLEGTLLFGLALWAFHDTGKGTV</sequence>
<accession>A0A8J7Q7G7</accession>
<evidence type="ECO:0000256" key="1">
    <source>
        <dbReference type="SAM" id="Phobius"/>
    </source>
</evidence>
<feature type="transmembrane region" description="Helical" evidence="1">
    <location>
        <begin position="238"/>
        <end position="260"/>
    </location>
</feature>
<feature type="transmembrane region" description="Helical" evidence="1">
    <location>
        <begin position="186"/>
        <end position="206"/>
    </location>
</feature>
<dbReference type="RefSeq" id="WP_207859648.1">
    <property type="nucleotide sequence ID" value="NZ_JAFREP010000014.1"/>
</dbReference>
<keyword evidence="1" id="KW-0812">Transmembrane</keyword>